<dbReference type="AlphaFoldDB" id="A0A7S1D1T0"/>
<protein>
    <submittedName>
        <fullName evidence="2">Uncharacterized protein</fullName>
    </submittedName>
</protein>
<accession>A0A7S1D1T0</accession>
<organism evidence="2">
    <name type="scientific">Cyclophora tenuis</name>
    <name type="common">Marine diatom</name>
    <dbReference type="NCBI Taxonomy" id="216820"/>
    <lineage>
        <taxon>Eukaryota</taxon>
        <taxon>Sar</taxon>
        <taxon>Stramenopiles</taxon>
        <taxon>Ochrophyta</taxon>
        <taxon>Bacillariophyta</taxon>
        <taxon>Fragilariophyceae</taxon>
        <taxon>Fragilariophycidae</taxon>
        <taxon>Cyclophorales</taxon>
        <taxon>Cyclophoraceae</taxon>
        <taxon>Cyclophora</taxon>
    </lineage>
</organism>
<gene>
    <name evidence="2" type="ORF">CTEN0397_LOCUS6559</name>
</gene>
<proteinExistence type="predicted"/>
<name>A0A7S1D1T0_CYCTE</name>
<sequence>MSRIKRKSCTDAFRLLMQGNPKRRARFVLCPAGCGASIAEYQINSHLDKCFASQSDLDRIGRTKEDASELAGENRQTSNIDLERYGKAKRKGNVFEHMMDQSKTHFVKARQTFHLDENAALSWMTEPRGLDSVGSNLCWSSSFDLCSKNGQKITLTLSTSYTGRRDNIAFTDANETTTLQEQEQEQEGNEDEEEPKE</sequence>
<feature type="region of interest" description="Disordered" evidence="1">
    <location>
        <begin position="172"/>
        <end position="197"/>
    </location>
</feature>
<evidence type="ECO:0000313" key="2">
    <source>
        <dbReference type="EMBL" id="CAD8935525.1"/>
    </source>
</evidence>
<dbReference type="EMBL" id="HBFW01010139">
    <property type="protein sequence ID" value="CAD8935525.1"/>
    <property type="molecule type" value="Transcribed_RNA"/>
</dbReference>
<feature type="compositionally biased region" description="Acidic residues" evidence="1">
    <location>
        <begin position="182"/>
        <end position="197"/>
    </location>
</feature>
<evidence type="ECO:0000256" key="1">
    <source>
        <dbReference type="SAM" id="MobiDB-lite"/>
    </source>
</evidence>
<reference evidence="2" key="1">
    <citation type="submission" date="2021-01" db="EMBL/GenBank/DDBJ databases">
        <authorList>
            <person name="Corre E."/>
            <person name="Pelletier E."/>
            <person name="Niang G."/>
            <person name="Scheremetjew M."/>
            <person name="Finn R."/>
            <person name="Kale V."/>
            <person name="Holt S."/>
            <person name="Cochrane G."/>
            <person name="Meng A."/>
            <person name="Brown T."/>
            <person name="Cohen L."/>
        </authorList>
    </citation>
    <scope>NUCLEOTIDE SEQUENCE</scope>
    <source>
        <strain evidence="2">ECT3854</strain>
    </source>
</reference>